<reference evidence="2" key="1">
    <citation type="submission" date="2018-11" db="EMBL/GenBank/DDBJ databases">
        <authorList>
            <consortium name="Pathogen Informatics"/>
        </authorList>
    </citation>
    <scope>NUCLEOTIDE SEQUENCE</scope>
</reference>
<accession>A0A3S5BPJ4</accession>
<feature type="compositionally biased region" description="Basic residues" evidence="1">
    <location>
        <begin position="38"/>
        <end position="48"/>
    </location>
</feature>
<proteinExistence type="predicted"/>
<dbReference type="EMBL" id="CAAALY010014284">
    <property type="protein sequence ID" value="VEL12278.1"/>
    <property type="molecule type" value="Genomic_DNA"/>
</dbReference>
<feature type="region of interest" description="Disordered" evidence="1">
    <location>
        <begin position="34"/>
        <end position="53"/>
    </location>
</feature>
<name>A0A3S5BPJ4_9PLAT</name>
<comment type="caution">
    <text evidence="2">The sequence shown here is derived from an EMBL/GenBank/DDBJ whole genome shotgun (WGS) entry which is preliminary data.</text>
</comment>
<evidence type="ECO:0000313" key="2">
    <source>
        <dbReference type="EMBL" id="VEL12278.1"/>
    </source>
</evidence>
<organism evidence="2 3">
    <name type="scientific">Protopolystoma xenopodis</name>
    <dbReference type="NCBI Taxonomy" id="117903"/>
    <lineage>
        <taxon>Eukaryota</taxon>
        <taxon>Metazoa</taxon>
        <taxon>Spiralia</taxon>
        <taxon>Lophotrochozoa</taxon>
        <taxon>Platyhelminthes</taxon>
        <taxon>Monogenea</taxon>
        <taxon>Polyopisthocotylea</taxon>
        <taxon>Polystomatidea</taxon>
        <taxon>Polystomatidae</taxon>
        <taxon>Protopolystoma</taxon>
    </lineage>
</organism>
<gene>
    <name evidence="2" type="ORF">PXEA_LOCUS5718</name>
</gene>
<keyword evidence="3" id="KW-1185">Reference proteome</keyword>
<dbReference type="Proteomes" id="UP000784294">
    <property type="component" value="Unassembled WGS sequence"/>
</dbReference>
<evidence type="ECO:0000313" key="3">
    <source>
        <dbReference type="Proteomes" id="UP000784294"/>
    </source>
</evidence>
<sequence>MLSFCEQNSSLDGALCQRSQEALDRMSMLERANNALQKTKRRTKKAVPKRPSDAKELGQIAVLEQDIEVRKKNAILWKEEHLFIIAKIKNNRLLSNI</sequence>
<protein>
    <submittedName>
        <fullName evidence="2">Uncharacterized protein</fullName>
    </submittedName>
</protein>
<dbReference type="AlphaFoldDB" id="A0A3S5BPJ4"/>
<evidence type="ECO:0000256" key="1">
    <source>
        <dbReference type="SAM" id="MobiDB-lite"/>
    </source>
</evidence>